<feature type="domain" description="Methyltransferase FkbM" evidence="1">
    <location>
        <begin position="73"/>
        <end position="243"/>
    </location>
</feature>
<dbReference type="PANTHER" id="PTHR34203">
    <property type="entry name" value="METHYLTRANSFERASE, FKBM FAMILY PROTEIN"/>
    <property type="match status" value="1"/>
</dbReference>
<dbReference type="Pfam" id="PF05050">
    <property type="entry name" value="Methyltransf_21"/>
    <property type="match status" value="1"/>
</dbReference>
<evidence type="ECO:0000313" key="3">
    <source>
        <dbReference type="Proteomes" id="UP000193570"/>
    </source>
</evidence>
<organism evidence="2 3">
    <name type="scientific">Roseivivax jejudonensis</name>
    <dbReference type="NCBI Taxonomy" id="1529041"/>
    <lineage>
        <taxon>Bacteria</taxon>
        <taxon>Pseudomonadati</taxon>
        <taxon>Pseudomonadota</taxon>
        <taxon>Alphaproteobacteria</taxon>
        <taxon>Rhodobacterales</taxon>
        <taxon>Roseobacteraceae</taxon>
        <taxon>Roseivivax</taxon>
    </lineage>
</organism>
<dbReference type="SUPFAM" id="SSF53335">
    <property type="entry name" value="S-adenosyl-L-methionine-dependent methyltransferases"/>
    <property type="match status" value="1"/>
</dbReference>
<reference evidence="2 3" key="1">
    <citation type="submission" date="2017-03" db="EMBL/GenBank/DDBJ databases">
        <authorList>
            <person name="Afonso C.L."/>
            <person name="Miller P.J."/>
            <person name="Scott M.A."/>
            <person name="Spackman E."/>
            <person name="Goraichik I."/>
            <person name="Dimitrov K.M."/>
            <person name="Suarez D.L."/>
            <person name="Swayne D.E."/>
        </authorList>
    </citation>
    <scope>NUCLEOTIDE SEQUENCE [LARGE SCALE GENOMIC DNA]</scope>
    <source>
        <strain evidence="2 3">CECT 8625</strain>
    </source>
</reference>
<dbReference type="Gene3D" id="3.40.50.150">
    <property type="entry name" value="Vaccinia Virus protein VP39"/>
    <property type="match status" value="1"/>
</dbReference>
<sequence length="301" mass="32953">MRHSSVSRPFRSRLLRKLVRNTPLNDGYTLALDIGGRRFVTPVIDGLANEGPDPAMAELLGKVLPMLEDSFLDIGANVGQTLLAMRAAAPDMPYVGLEPNISCAAYMRTLVRRNGLSGTLVVPVALMERACILQMSQYSASEIDPSATLVADFRPEKAVAGTLHVPAFPWAEIEPLMEGRRFGFIKIDVEGAELEVLREIAPLLRSSRPWLAIEILPAYSADYANRLPRQEAIEAILKDASYEILRIKRDVSQGLSHLEHLDTIGIHDVVADSDYLMVPSEAMGRLSVLPMKPAGTATRAA</sequence>
<dbReference type="Proteomes" id="UP000193570">
    <property type="component" value="Unassembled WGS sequence"/>
</dbReference>
<evidence type="ECO:0000313" key="2">
    <source>
        <dbReference type="EMBL" id="SLN11624.1"/>
    </source>
</evidence>
<proteinExistence type="predicted"/>
<dbReference type="InterPro" id="IPR006342">
    <property type="entry name" value="FkbM_mtfrase"/>
</dbReference>
<keyword evidence="3" id="KW-1185">Reference proteome</keyword>
<dbReference type="PANTHER" id="PTHR34203:SF15">
    <property type="entry name" value="SLL1173 PROTEIN"/>
    <property type="match status" value="1"/>
</dbReference>
<dbReference type="NCBIfam" id="TIGR01444">
    <property type="entry name" value="fkbM_fam"/>
    <property type="match status" value="1"/>
</dbReference>
<dbReference type="InterPro" id="IPR052514">
    <property type="entry name" value="SAM-dependent_MTase"/>
</dbReference>
<protein>
    <recommendedName>
        <fullName evidence="1">Methyltransferase FkbM domain-containing protein</fullName>
    </recommendedName>
</protein>
<name>A0A1X6Y5Y3_9RHOB</name>
<accession>A0A1X6Y5Y3</accession>
<dbReference type="InterPro" id="IPR029063">
    <property type="entry name" value="SAM-dependent_MTases_sf"/>
</dbReference>
<dbReference type="AlphaFoldDB" id="A0A1X6Y5Y3"/>
<gene>
    <name evidence="2" type="ORF">ROJ8625_00280</name>
</gene>
<dbReference type="EMBL" id="FWFK01000001">
    <property type="protein sequence ID" value="SLN11624.1"/>
    <property type="molecule type" value="Genomic_DNA"/>
</dbReference>
<evidence type="ECO:0000259" key="1">
    <source>
        <dbReference type="Pfam" id="PF05050"/>
    </source>
</evidence>